<dbReference type="PANTHER" id="PTHR34378">
    <property type="entry name" value="GLUTAMATE--CYSTEINE LIGASE, CHLOROPLASTIC"/>
    <property type="match status" value="1"/>
</dbReference>
<organism evidence="6 7">
    <name type="scientific">Pseudosporangium ferrugineum</name>
    <dbReference type="NCBI Taxonomy" id="439699"/>
    <lineage>
        <taxon>Bacteria</taxon>
        <taxon>Bacillati</taxon>
        <taxon>Actinomycetota</taxon>
        <taxon>Actinomycetes</taxon>
        <taxon>Micromonosporales</taxon>
        <taxon>Micromonosporaceae</taxon>
        <taxon>Pseudosporangium</taxon>
    </lineage>
</organism>
<evidence type="ECO:0000256" key="3">
    <source>
        <dbReference type="ARBA" id="ARBA00022741"/>
    </source>
</evidence>
<dbReference type="OrthoDB" id="9780152at2"/>
<dbReference type="InterPro" id="IPR006336">
    <property type="entry name" value="GCS2"/>
</dbReference>
<keyword evidence="3" id="KW-0547">Nucleotide-binding</keyword>
<evidence type="ECO:0000256" key="1">
    <source>
        <dbReference type="ARBA" id="ARBA00012220"/>
    </source>
</evidence>
<dbReference type="RefSeq" id="WP_106124316.1">
    <property type="nucleotide sequence ID" value="NZ_PVZG01000001.1"/>
</dbReference>
<dbReference type="InterPro" id="IPR035434">
    <property type="entry name" value="GCL_bact_plant"/>
</dbReference>
<dbReference type="GO" id="GO:0006750">
    <property type="term" value="P:glutathione biosynthetic process"/>
    <property type="evidence" value="ECO:0007669"/>
    <property type="project" value="InterPro"/>
</dbReference>
<evidence type="ECO:0000313" key="7">
    <source>
        <dbReference type="Proteomes" id="UP000239209"/>
    </source>
</evidence>
<comment type="caution">
    <text evidence="6">The sequence shown here is derived from an EMBL/GenBank/DDBJ whole genome shotgun (WGS) entry which is preliminary data.</text>
</comment>
<keyword evidence="7" id="KW-1185">Reference proteome</keyword>
<evidence type="ECO:0000256" key="5">
    <source>
        <dbReference type="ARBA" id="ARBA00048819"/>
    </source>
</evidence>
<accession>A0A2T0SHR0</accession>
<dbReference type="PANTHER" id="PTHR34378:SF1">
    <property type="entry name" value="GLUTAMATE--CYSTEINE LIGASE, CHLOROPLASTIC"/>
    <property type="match status" value="1"/>
</dbReference>
<protein>
    <recommendedName>
        <fullName evidence="1">glutamate--cysteine ligase</fullName>
        <ecNumber evidence="1">6.3.2.2</ecNumber>
    </recommendedName>
</protein>
<dbReference type="Gene3D" id="3.30.590.20">
    <property type="match status" value="1"/>
</dbReference>
<name>A0A2T0SHR0_9ACTN</name>
<keyword evidence="4" id="KW-0067">ATP-binding</keyword>
<evidence type="ECO:0000256" key="2">
    <source>
        <dbReference type="ARBA" id="ARBA00022598"/>
    </source>
</evidence>
<dbReference type="InterPro" id="IPR014746">
    <property type="entry name" value="Gln_synth/guanido_kin_cat_dom"/>
</dbReference>
<dbReference type="Proteomes" id="UP000239209">
    <property type="component" value="Unassembled WGS sequence"/>
</dbReference>
<gene>
    <name evidence="6" type="ORF">CLV70_101105</name>
</gene>
<reference evidence="6 7" key="1">
    <citation type="submission" date="2018-03" db="EMBL/GenBank/DDBJ databases">
        <title>Genomic Encyclopedia of Archaeal and Bacterial Type Strains, Phase II (KMG-II): from individual species to whole genera.</title>
        <authorList>
            <person name="Goeker M."/>
        </authorList>
    </citation>
    <scope>NUCLEOTIDE SEQUENCE [LARGE SCALE GENOMIC DNA]</scope>
    <source>
        <strain evidence="6 7">DSM 45348</strain>
    </source>
</reference>
<dbReference type="EC" id="6.3.2.2" evidence="1"/>
<comment type="catalytic activity">
    <reaction evidence="5">
        <text>L-cysteine + L-glutamate + ATP = gamma-L-glutamyl-L-cysteine + ADP + phosphate + H(+)</text>
        <dbReference type="Rhea" id="RHEA:13285"/>
        <dbReference type="ChEBI" id="CHEBI:15378"/>
        <dbReference type="ChEBI" id="CHEBI:29985"/>
        <dbReference type="ChEBI" id="CHEBI:30616"/>
        <dbReference type="ChEBI" id="CHEBI:35235"/>
        <dbReference type="ChEBI" id="CHEBI:43474"/>
        <dbReference type="ChEBI" id="CHEBI:58173"/>
        <dbReference type="ChEBI" id="CHEBI:456216"/>
        <dbReference type="EC" id="6.3.2.2"/>
    </reaction>
</comment>
<evidence type="ECO:0000313" key="6">
    <source>
        <dbReference type="EMBL" id="PRY32946.1"/>
    </source>
</evidence>
<keyword evidence="2 6" id="KW-0436">Ligase</keyword>
<sequence>MISLTERAAELLVADTAFAPSRPGFVGVAVDLLLAHPGLPGPFTGSLVAERPRLRHGFLTARSARVAVVSGPPSPGIDVAIARMAEDLPLPLPLLGGQGVTVLEEASDDVDPAVAGPSPAWGTAGVRVALEAGLDEDGLLGLRRRWALAHALAPVLAAAFANSPLRRGRPTGWRSNRQALRRLRPCTADPRADWTALVMDAQVAATGRTLRQWTRSGPAVRPGIADLTRHLRGVRPPVAARRHLEIDVADRQPGAGWRIPVAVTAALLDDPRAAVQALTATEPLRTIPGLWERAARDGLSDPHLAAAAKLCFLAAYESLARQGVSRDLRDAVAAFVERYVMRGRCPADDVLERATAPHRL</sequence>
<dbReference type="GO" id="GO:0004357">
    <property type="term" value="F:glutamate-cysteine ligase activity"/>
    <property type="evidence" value="ECO:0007669"/>
    <property type="project" value="UniProtKB-EC"/>
</dbReference>
<dbReference type="GO" id="GO:0005524">
    <property type="term" value="F:ATP binding"/>
    <property type="evidence" value="ECO:0007669"/>
    <property type="project" value="UniProtKB-KW"/>
</dbReference>
<dbReference type="SUPFAM" id="SSF55931">
    <property type="entry name" value="Glutamine synthetase/guanido kinase"/>
    <property type="match status" value="1"/>
</dbReference>
<dbReference type="EMBL" id="PVZG01000001">
    <property type="protein sequence ID" value="PRY32946.1"/>
    <property type="molecule type" value="Genomic_DNA"/>
</dbReference>
<dbReference type="AlphaFoldDB" id="A0A2T0SHR0"/>
<dbReference type="Pfam" id="PF04107">
    <property type="entry name" value="GCS2"/>
    <property type="match status" value="1"/>
</dbReference>
<evidence type="ECO:0000256" key="4">
    <source>
        <dbReference type="ARBA" id="ARBA00022840"/>
    </source>
</evidence>
<proteinExistence type="predicted"/>